<evidence type="ECO:0000256" key="7">
    <source>
        <dbReference type="ARBA" id="ARBA00023163"/>
    </source>
</evidence>
<accession>H6NDL0</accession>
<feature type="domain" description="HTH gntR-type" evidence="8">
    <location>
        <begin position="12"/>
        <end position="80"/>
    </location>
</feature>
<name>H6NDL0_9BACL</name>
<dbReference type="RefSeq" id="WP_014371078.1">
    <property type="nucleotide sequence ID" value="NC_016935.1"/>
</dbReference>
<proteinExistence type="inferred from homology"/>
<evidence type="ECO:0000256" key="1">
    <source>
        <dbReference type="ARBA" id="ARBA00001933"/>
    </source>
</evidence>
<dbReference type="InterPro" id="IPR000524">
    <property type="entry name" value="Tscrpt_reg_HTH_GntR"/>
</dbReference>
<keyword evidence="5" id="KW-0805">Transcription regulation</keyword>
<evidence type="ECO:0000256" key="4">
    <source>
        <dbReference type="ARBA" id="ARBA00022898"/>
    </source>
</evidence>
<keyword evidence="7" id="KW-0804">Transcription</keyword>
<dbReference type="Proteomes" id="UP000007523">
    <property type="component" value="Chromosome"/>
</dbReference>
<keyword evidence="3" id="KW-0808">Transferase</keyword>
<dbReference type="Gene3D" id="1.10.10.10">
    <property type="entry name" value="Winged helix-like DNA-binding domain superfamily/Winged helix DNA-binding domain"/>
    <property type="match status" value="1"/>
</dbReference>
<sequence length="471" mass="52812">MFDLSLTNQEELPLYRQLYEQLREGIRDGRIADGSRLPSLRSLRAQLNISKVTVETAYGMLVAEGYAVSRPRSGLYAVRPKGIPPRSSAADPAAPAVAPAPPAAALQEHRIDFRPSAVDPHSFPLRIWRRMLHQASETAAGQLGRYGDPQGEEGLRRVLADYLRTSRGVVCLPEQIVIGSGIGYSMGILARLFTAKSPIAVEAPGYAPVREQWRHCGYEVIPLPAGRQGWALDELGNTGAQAAYLTPSHHFPTGMVMPYAAREQLLSWAHSRDAYIIEDDYDGEFRYEGRPLPSLQSLDRDGRVIYIGTFSKVFSPALRMNYMVLPIRLASLLRSRPDLLHAPSRMEQWAMHAFIAEGHWYRHIRRMRRAYRRKHETLVRGIRSRWDGRIEITGHSAGLHLEITVHTPHPAGRLTALAAEQGADVYDLRESWLEPAPDGPPRLYLGFGGLTEAEIDQGLTRLERAWKSLWA</sequence>
<dbReference type="GO" id="GO:0003700">
    <property type="term" value="F:DNA-binding transcription factor activity"/>
    <property type="evidence" value="ECO:0007669"/>
    <property type="project" value="InterPro"/>
</dbReference>
<dbReference type="HOGENOM" id="CLU_017584_0_1_9"/>
<keyword evidence="10" id="KW-1185">Reference proteome</keyword>
<dbReference type="KEGG" id="pmq:PM3016_4604"/>
<dbReference type="SUPFAM" id="SSF53383">
    <property type="entry name" value="PLP-dependent transferases"/>
    <property type="match status" value="1"/>
</dbReference>
<dbReference type="PANTHER" id="PTHR46577">
    <property type="entry name" value="HTH-TYPE TRANSCRIPTIONAL REGULATORY PROTEIN GABR"/>
    <property type="match status" value="1"/>
</dbReference>
<comment type="similarity">
    <text evidence="2">In the C-terminal section; belongs to the class-I pyridoxal-phosphate-dependent aminotransferase family.</text>
</comment>
<evidence type="ECO:0000259" key="8">
    <source>
        <dbReference type="PROSITE" id="PS50949"/>
    </source>
</evidence>
<evidence type="ECO:0000256" key="2">
    <source>
        <dbReference type="ARBA" id="ARBA00005384"/>
    </source>
</evidence>
<dbReference type="Pfam" id="PF00155">
    <property type="entry name" value="Aminotran_1_2"/>
    <property type="match status" value="1"/>
</dbReference>
<dbReference type="EMBL" id="CP003235">
    <property type="protein sequence ID" value="AFC31350.1"/>
    <property type="molecule type" value="Genomic_DNA"/>
</dbReference>
<comment type="cofactor">
    <cofactor evidence="1">
        <name>pyridoxal 5'-phosphate</name>
        <dbReference type="ChEBI" id="CHEBI:597326"/>
    </cofactor>
</comment>
<keyword evidence="3" id="KW-0032">Aminotransferase</keyword>
<dbReference type="GO" id="GO:0003677">
    <property type="term" value="F:DNA binding"/>
    <property type="evidence" value="ECO:0007669"/>
    <property type="project" value="UniProtKB-KW"/>
</dbReference>
<evidence type="ECO:0000256" key="5">
    <source>
        <dbReference type="ARBA" id="ARBA00023015"/>
    </source>
</evidence>
<dbReference type="CDD" id="cd00609">
    <property type="entry name" value="AAT_like"/>
    <property type="match status" value="1"/>
</dbReference>
<dbReference type="CDD" id="cd07377">
    <property type="entry name" value="WHTH_GntR"/>
    <property type="match status" value="1"/>
</dbReference>
<dbReference type="GO" id="GO:0030170">
    <property type="term" value="F:pyridoxal phosphate binding"/>
    <property type="evidence" value="ECO:0007669"/>
    <property type="project" value="InterPro"/>
</dbReference>
<dbReference type="SMART" id="SM00345">
    <property type="entry name" value="HTH_GNTR"/>
    <property type="match status" value="1"/>
</dbReference>
<keyword evidence="6" id="KW-0238">DNA-binding</keyword>
<dbReference type="GO" id="GO:0008483">
    <property type="term" value="F:transaminase activity"/>
    <property type="evidence" value="ECO:0007669"/>
    <property type="project" value="UniProtKB-KW"/>
</dbReference>
<dbReference type="InterPro" id="IPR036388">
    <property type="entry name" value="WH-like_DNA-bd_sf"/>
</dbReference>
<dbReference type="InterPro" id="IPR015424">
    <property type="entry name" value="PyrdxlP-dep_Trfase"/>
</dbReference>
<dbReference type="InterPro" id="IPR015421">
    <property type="entry name" value="PyrdxlP-dep_Trfase_major"/>
</dbReference>
<dbReference type="InterPro" id="IPR036390">
    <property type="entry name" value="WH_DNA-bd_sf"/>
</dbReference>
<dbReference type="Pfam" id="PF00392">
    <property type="entry name" value="GntR"/>
    <property type="match status" value="1"/>
</dbReference>
<gene>
    <name evidence="9" type="ORF">PM3016_4604</name>
</gene>
<dbReference type="PROSITE" id="PS50949">
    <property type="entry name" value="HTH_GNTR"/>
    <property type="match status" value="1"/>
</dbReference>
<keyword evidence="4" id="KW-0663">Pyridoxal phosphate</keyword>
<dbReference type="InterPro" id="IPR051446">
    <property type="entry name" value="HTH_trans_reg/aminotransferase"/>
</dbReference>
<dbReference type="PANTHER" id="PTHR46577:SF1">
    <property type="entry name" value="HTH-TYPE TRANSCRIPTIONAL REGULATORY PROTEIN GABR"/>
    <property type="match status" value="1"/>
</dbReference>
<dbReference type="SUPFAM" id="SSF46785">
    <property type="entry name" value="Winged helix' DNA-binding domain"/>
    <property type="match status" value="1"/>
</dbReference>
<evidence type="ECO:0000313" key="9">
    <source>
        <dbReference type="EMBL" id="AFC31350.1"/>
    </source>
</evidence>
<evidence type="ECO:0000256" key="6">
    <source>
        <dbReference type="ARBA" id="ARBA00023125"/>
    </source>
</evidence>
<dbReference type="AlphaFoldDB" id="H6NDL0"/>
<organism evidence="9 10">
    <name type="scientific">Paenibacillus mucilaginosus 3016</name>
    <dbReference type="NCBI Taxonomy" id="1116391"/>
    <lineage>
        <taxon>Bacteria</taxon>
        <taxon>Bacillati</taxon>
        <taxon>Bacillota</taxon>
        <taxon>Bacilli</taxon>
        <taxon>Bacillales</taxon>
        <taxon>Paenibacillaceae</taxon>
        <taxon>Paenibacillus</taxon>
    </lineage>
</organism>
<protein>
    <submittedName>
        <fullName evidence="9">GntR family transcriptional regulator</fullName>
    </submittedName>
</protein>
<evidence type="ECO:0000256" key="3">
    <source>
        <dbReference type="ARBA" id="ARBA00022576"/>
    </source>
</evidence>
<dbReference type="Gene3D" id="3.40.640.10">
    <property type="entry name" value="Type I PLP-dependent aspartate aminotransferase-like (Major domain)"/>
    <property type="match status" value="1"/>
</dbReference>
<reference evidence="9 10" key="1">
    <citation type="journal article" date="2012" name="J. Bacteriol.">
        <title>Complete Genome Sequence of Paenibacillus mucilaginosus 3016, a Bacterium Functional as Microbial Fertilizer.</title>
        <authorList>
            <person name="Ma M."/>
            <person name="Wang Z."/>
            <person name="Li L."/>
            <person name="Jiang X."/>
            <person name="Guan D."/>
            <person name="Cao F."/>
            <person name="Chen H."/>
            <person name="Wang X."/>
            <person name="Shen D."/>
            <person name="Du B."/>
            <person name="Li J."/>
        </authorList>
    </citation>
    <scope>NUCLEOTIDE SEQUENCE [LARGE SCALE GENOMIC DNA]</scope>
    <source>
        <strain evidence="9 10">3016</strain>
    </source>
</reference>
<dbReference type="InterPro" id="IPR004839">
    <property type="entry name" value="Aminotransferase_I/II_large"/>
</dbReference>
<evidence type="ECO:0000313" key="10">
    <source>
        <dbReference type="Proteomes" id="UP000007523"/>
    </source>
</evidence>